<keyword evidence="2" id="KW-0678">Repressor</keyword>
<dbReference type="PRINTS" id="PR00039">
    <property type="entry name" value="HTHLYSR"/>
</dbReference>
<dbReference type="InterPro" id="IPR050950">
    <property type="entry name" value="HTH-type_LysR_regulators"/>
</dbReference>
<dbReference type="InterPro" id="IPR036388">
    <property type="entry name" value="WH-like_DNA-bd_sf"/>
</dbReference>
<evidence type="ECO:0000313" key="7">
    <source>
        <dbReference type="Proteomes" id="UP000281391"/>
    </source>
</evidence>
<evidence type="ECO:0000256" key="2">
    <source>
        <dbReference type="ARBA" id="ARBA00022491"/>
    </source>
</evidence>
<dbReference type="FunFam" id="1.10.10.10:FF:000001">
    <property type="entry name" value="LysR family transcriptional regulator"/>
    <property type="match status" value="1"/>
</dbReference>
<dbReference type="SUPFAM" id="SSF46785">
    <property type="entry name" value="Winged helix' DNA-binding domain"/>
    <property type="match status" value="1"/>
</dbReference>
<evidence type="ECO:0000313" key="6">
    <source>
        <dbReference type="EMBL" id="VDZ56854.1"/>
    </source>
</evidence>
<evidence type="ECO:0000256" key="3">
    <source>
        <dbReference type="ARBA" id="ARBA00023015"/>
    </source>
</evidence>
<evidence type="ECO:0000256" key="5">
    <source>
        <dbReference type="ARBA" id="ARBA00023163"/>
    </source>
</evidence>
<dbReference type="Pfam" id="PF03466">
    <property type="entry name" value="LysR_substrate"/>
    <property type="match status" value="1"/>
</dbReference>
<dbReference type="InterPro" id="IPR036390">
    <property type="entry name" value="WH_DNA-bd_sf"/>
</dbReference>
<dbReference type="GO" id="GO:0003677">
    <property type="term" value="F:DNA binding"/>
    <property type="evidence" value="ECO:0007669"/>
    <property type="project" value="UniProtKB-KW"/>
</dbReference>
<gene>
    <name evidence="6" type="primary">gltC_2</name>
    <name evidence="6" type="ORF">NCTC11214_02245</name>
</gene>
<dbReference type="KEGG" id="sof:NCTC11214_02245"/>
<dbReference type="Pfam" id="PF00126">
    <property type="entry name" value="HTH_1"/>
    <property type="match status" value="1"/>
</dbReference>
<dbReference type="CDD" id="cd08438">
    <property type="entry name" value="PBP2_CidR"/>
    <property type="match status" value="1"/>
</dbReference>
<protein>
    <submittedName>
        <fullName evidence="6">HTH-type transcriptional regulator gltC</fullName>
    </submittedName>
</protein>
<dbReference type="GO" id="GO:0003700">
    <property type="term" value="F:DNA-binding transcription factor activity"/>
    <property type="evidence" value="ECO:0007669"/>
    <property type="project" value="InterPro"/>
</dbReference>
<keyword evidence="4" id="KW-0238">DNA-binding</keyword>
<dbReference type="Gene3D" id="1.10.10.10">
    <property type="entry name" value="Winged helix-like DNA-binding domain superfamily/Winged helix DNA-binding domain"/>
    <property type="match status" value="1"/>
</dbReference>
<dbReference type="AlphaFoldDB" id="A0A447KQU8"/>
<dbReference type="GO" id="GO:0005829">
    <property type="term" value="C:cytosol"/>
    <property type="evidence" value="ECO:0007669"/>
    <property type="project" value="TreeGrafter"/>
</dbReference>
<dbReference type="PANTHER" id="PTHR30419">
    <property type="entry name" value="HTH-TYPE TRANSCRIPTIONAL REGULATOR YBHD"/>
    <property type="match status" value="1"/>
</dbReference>
<dbReference type="InterPro" id="IPR005119">
    <property type="entry name" value="LysR_subst-bd"/>
</dbReference>
<evidence type="ECO:0000256" key="1">
    <source>
        <dbReference type="ARBA" id="ARBA00009437"/>
    </source>
</evidence>
<dbReference type="InterPro" id="IPR000847">
    <property type="entry name" value="LysR_HTH_N"/>
</dbReference>
<dbReference type="Proteomes" id="UP000281391">
    <property type="component" value="Chromosome"/>
</dbReference>
<dbReference type="Gene3D" id="3.40.190.290">
    <property type="match status" value="1"/>
</dbReference>
<dbReference type="PROSITE" id="PS50931">
    <property type="entry name" value="HTH_LYSR"/>
    <property type="match status" value="1"/>
</dbReference>
<accession>A0A447KQU8</accession>
<sequence length="295" mass="33567">MDVRTLRYFVEVVRQQSFTRAAEKLFVTQPTISKMLRHLEEELECTLLIREGRKLHLTDSGQAVYQRGLAILDEFRQLEAELEDIGSVRKGVLRLGIPPMVGRQIAELIRTFRQTYPGVELKISELGGLSGEQAVLAGELDLAMTVYSPDVEQPLTFLPLLRHPMCVVAPRNAHWQTRTSVAISELADWPILIYNEDFALYKMLMTAFRQADIAPKIAVRSGQWDFLASMVQAGVGIAMLPEPVCQWLDKSSLIWLPLEPVMEWKVGLIWRQGSYLSHSAQAWIACCRDFWPTLK</sequence>
<name>A0A447KQU8_SEROD</name>
<dbReference type="PANTHER" id="PTHR30419:SF8">
    <property type="entry name" value="NITROGEN ASSIMILATION TRANSCRIPTIONAL ACTIVATOR-RELATED"/>
    <property type="match status" value="1"/>
</dbReference>
<comment type="similarity">
    <text evidence="1">Belongs to the LysR transcriptional regulatory family.</text>
</comment>
<dbReference type="EMBL" id="LR134117">
    <property type="protein sequence ID" value="VDZ56854.1"/>
    <property type="molecule type" value="Genomic_DNA"/>
</dbReference>
<reference evidence="6 7" key="1">
    <citation type="submission" date="2018-12" db="EMBL/GenBank/DDBJ databases">
        <authorList>
            <consortium name="Pathogen Informatics"/>
        </authorList>
    </citation>
    <scope>NUCLEOTIDE SEQUENCE [LARGE SCALE GENOMIC DNA]</scope>
    <source>
        <strain evidence="6 7">NCTC11214</strain>
    </source>
</reference>
<keyword evidence="5" id="KW-0804">Transcription</keyword>
<evidence type="ECO:0000256" key="4">
    <source>
        <dbReference type="ARBA" id="ARBA00023125"/>
    </source>
</evidence>
<dbReference type="RefSeq" id="WP_004958028.1">
    <property type="nucleotide sequence ID" value="NZ_JAEKCK010000012.1"/>
</dbReference>
<proteinExistence type="inferred from homology"/>
<keyword evidence="3" id="KW-0805">Transcription regulation</keyword>
<organism evidence="6 7">
    <name type="scientific">Serratia odorifera</name>
    <dbReference type="NCBI Taxonomy" id="618"/>
    <lineage>
        <taxon>Bacteria</taxon>
        <taxon>Pseudomonadati</taxon>
        <taxon>Pseudomonadota</taxon>
        <taxon>Gammaproteobacteria</taxon>
        <taxon>Enterobacterales</taxon>
        <taxon>Yersiniaceae</taxon>
        <taxon>Serratia</taxon>
    </lineage>
</organism>
<dbReference type="SUPFAM" id="SSF53850">
    <property type="entry name" value="Periplasmic binding protein-like II"/>
    <property type="match status" value="1"/>
</dbReference>